<reference evidence="4" key="1">
    <citation type="journal article" date="2023" name="Front. Microbiol.">
        <title>Phylogeography and host specificity of Pasteurellaceae pathogenic to sea-farmed fish in the north-east Atlantic.</title>
        <authorList>
            <person name="Gulla S."/>
            <person name="Colquhoun D.J."/>
            <person name="Olsen A.B."/>
            <person name="Spilsberg B."/>
            <person name="Lagesen K."/>
            <person name="Aakesson C.P."/>
            <person name="Strom S."/>
            <person name="Manji F."/>
            <person name="Birkbeck T.H."/>
            <person name="Nilsen H.K."/>
        </authorList>
    </citation>
    <scope>NUCLEOTIDE SEQUENCE</scope>
    <source>
        <strain evidence="4">98B1</strain>
    </source>
</reference>
<name>A0AAJ6P2L3_9PAST</name>
<dbReference type="SUPFAM" id="SSF101967">
    <property type="entry name" value="Adhesin YadA, collagen-binding domain"/>
    <property type="match status" value="1"/>
</dbReference>
<dbReference type="GO" id="GO:0019867">
    <property type="term" value="C:outer membrane"/>
    <property type="evidence" value="ECO:0007669"/>
    <property type="project" value="InterPro"/>
</dbReference>
<evidence type="ECO:0000259" key="3">
    <source>
        <dbReference type="Pfam" id="PF13018"/>
    </source>
</evidence>
<dbReference type="EMBL" id="JASAYT010000014">
    <property type="protein sequence ID" value="MDP8174869.1"/>
    <property type="molecule type" value="Genomic_DNA"/>
</dbReference>
<proteinExistence type="predicted"/>
<evidence type="ECO:0000259" key="2">
    <source>
        <dbReference type="Pfam" id="PF05662"/>
    </source>
</evidence>
<comment type="caution">
    <text evidence="4">The sequence shown here is derived from an EMBL/GenBank/DDBJ whole genome shotgun (WGS) entry which is preliminary data.</text>
</comment>
<dbReference type="InterPro" id="IPR008640">
    <property type="entry name" value="Adhesin_Head_dom"/>
</dbReference>
<dbReference type="Pfam" id="PF05662">
    <property type="entry name" value="YadA_stalk"/>
    <property type="match status" value="1"/>
</dbReference>
<dbReference type="Pfam" id="PF13018">
    <property type="entry name" value="ESPR"/>
    <property type="match status" value="1"/>
</dbReference>
<feature type="non-terminal residue" evidence="4">
    <location>
        <position position="692"/>
    </location>
</feature>
<dbReference type="AlphaFoldDB" id="A0AAJ6P2L3"/>
<organism evidence="4 5">
    <name type="scientific">Phocoenobacter skyensis</name>
    <dbReference type="NCBI Taxonomy" id="97481"/>
    <lineage>
        <taxon>Bacteria</taxon>
        <taxon>Pseudomonadati</taxon>
        <taxon>Pseudomonadota</taxon>
        <taxon>Gammaproteobacteria</taxon>
        <taxon>Pasteurellales</taxon>
        <taxon>Pasteurellaceae</taxon>
        <taxon>Phocoenobacter</taxon>
    </lineage>
</organism>
<dbReference type="Proteomes" id="UP001231736">
    <property type="component" value="Unassembled WGS sequence"/>
</dbReference>
<protein>
    <submittedName>
        <fullName evidence="4">ESPR-type extended signal peptide-containing protein</fullName>
    </submittedName>
</protein>
<evidence type="ECO:0000313" key="4">
    <source>
        <dbReference type="EMBL" id="MDP8174869.1"/>
    </source>
</evidence>
<evidence type="ECO:0000313" key="5">
    <source>
        <dbReference type="Proteomes" id="UP001231736"/>
    </source>
</evidence>
<feature type="domain" description="ESPR" evidence="3">
    <location>
        <begin position="1"/>
        <end position="47"/>
    </location>
</feature>
<sequence length="692" mass="71541">MNSIYKIVFNKATQTFTAVSELAKGATKTQSQSAKQAGTFLPKFAKIALAISMVLGFSTSAMAVTDAEFNALKQQVEALQARKTYIHANGTGQVQTGNDTNLDTVDGVGGAKGVSSVAIGKGAVAIGESSVALGVDSRALSYASTALGGATIARGMESLATNWRTDAIGNFSTAMGVDSKAVGEGSLATGGMTDKRMLELLGSDDSTADYETIATEYKDAFTAEEITLITSTDVSRSKKYSFIVGRVGEFKGTLGGKAYSNGSIALGVGTIAGKLARFDDRGTGITTDDIYEAGTEEAVAMGYRAKAIKDKTLALGFDAKAEHTNSVALGSNAETRDFTQVDETDVINGLKYKEFSGFADGVVSVGKTAHEKQIINVAPGKISQESTDAINGSQLFATNTVLGNVATSVKDNLGGNAAIDENGNITFTDIGGTGKDTVQEAIAFNKGNIETNTANINGNRTAIATKADKDADNLSVADVNAWTTKLNNEADLAAPKGKLVTDTQVKDALDTKLETGDIKSSDKTVGITTAAGNVDLRVNLDNTSLTKNGNGVIGIKDGGVTTAKIADGNVTKAKLADEVTTILDKVGTGAIETANHNTVTGDVVKTYVDGKVATINTEVTNLGNTVNTLGDTITHVGKTSKETVKADNGSGINVKTTPATNEKGAIFTLSLDEDEVKALAGTTNLDTTYLKT</sequence>
<dbReference type="InterPro" id="IPR024973">
    <property type="entry name" value="ESPR"/>
</dbReference>
<feature type="domain" description="Trimeric autotransporter adhesin YadA-like head" evidence="1">
    <location>
        <begin position="308"/>
        <end position="333"/>
    </location>
</feature>
<dbReference type="Pfam" id="PF05658">
    <property type="entry name" value="YadA_head"/>
    <property type="match status" value="3"/>
</dbReference>
<dbReference type="Gene3D" id="2.150.10.10">
    <property type="entry name" value="Serralysin-like metalloprotease, C-terminal"/>
    <property type="match status" value="2"/>
</dbReference>
<feature type="domain" description="Trimeric autotransporter adhesin YadA-like head" evidence="1">
    <location>
        <begin position="167"/>
        <end position="190"/>
    </location>
</feature>
<dbReference type="InterPro" id="IPR011049">
    <property type="entry name" value="Serralysin-like_metalloprot_C"/>
</dbReference>
<gene>
    <name evidence="4" type="ORF">QJU97_05280</name>
</gene>
<dbReference type="RefSeq" id="WP_306387420.1">
    <property type="nucleotide sequence ID" value="NZ_JASAYT010000014.1"/>
</dbReference>
<evidence type="ECO:0000259" key="1">
    <source>
        <dbReference type="Pfam" id="PF05658"/>
    </source>
</evidence>
<dbReference type="InterPro" id="IPR008635">
    <property type="entry name" value="Coiled_stalk_dom"/>
</dbReference>
<feature type="domain" description="Trimeric autotransporter adhesin YadA-like stalk" evidence="2">
    <location>
        <begin position="373"/>
        <end position="417"/>
    </location>
</feature>
<feature type="domain" description="Trimeric autotransporter adhesin YadA-like head" evidence="1">
    <location>
        <begin position="111"/>
        <end position="135"/>
    </location>
</feature>
<accession>A0AAJ6P2L3</accession>